<name>A0A840UU53_9FIRM</name>
<dbReference type="EMBL" id="JACHFH010000080">
    <property type="protein sequence ID" value="MBB5337652.1"/>
    <property type="molecule type" value="Genomic_DNA"/>
</dbReference>
<evidence type="ECO:0000313" key="2">
    <source>
        <dbReference type="Proteomes" id="UP000559117"/>
    </source>
</evidence>
<reference evidence="1 2" key="1">
    <citation type="submission" date="2020-08" db="EMBL/GenBank/DDBJ databases">
        <title>Genomic Encyclopedia of Type Strains, Phase IV (KMG-IV): sequencing the most valuable type-strain genomes for metagenomic binning, comparative biology and taxonomic classification.</title>
        <authorList>
            <person name="Goeker M."/>
        </authorList>
    </citation>
    <scope>NUCLEOTIDE SEQUENCE [LARGE SCALE GENOMIC DNA]</scope>
    <source>
        <strain evidence="1 2">DSM 24661</strain>
    </source>
</reference>
<organism evidence="1 2">
    <name type="scientific">Pectinatus brassicae</name>
    <dbReference type="NCBI Taxonomy" id="862415"/>
    <lineage>
        <taxon>Bacteria</taxon>
        <taxon>Bacillati</taxon>
        <taxon>Bacillota</taxon>
        <taxon>Negativicutes</taxon>
        <taxon>Selenomonadales</taxon>
        <taxon>Selenomonadaceae</taxon>
        <taxon>Pectinatus</taxon>
    </lineage>
</organism>
<keyword evidence="2" id="KW-1185">Reference proteome</keyword>
<protein>
    <submittedName>
        <fullName evidence="1">Uncharacterized protein</fullName>
    </submittedName>
</protein>
<gene>
    <name evidence="1" type="ORF">HNR32_002815</name>
</gene>
<sequence length="197" mass="23206">MEDILKKLRLKAVFYKYYFTQLALNRGQVYMNLELIAYTEIIRMGGNIMTENWENKKKKWMESIEQFYNEIETWMKSIPDLKIIHEAIELEEKNKGCFNIERMIIKAGKKNAVLKPVETVIMGVHASLELQGDNGIVKFVLVPEDYKIPNLFDNTRFENKKDSDAEKLIWKIVTSSPLVKFIDMNKEVFTESLMRIL</sequence>
<dbReference type="AlphaFoldDB" id="A0A840UU53"/>
<comment type="caution">
    <text evidence="1">The sequence shown here is derived from an EMBL/GenBank/DDBJ whole genome shotgun (WGS) entry which is preliminary data.</text>
</comment>
<dbReference type="Proteomes" id="UP000559117">
    <property type="component" value="Unassembled WGS sequence"/>
</dbReference>
<dbReference type="RefSeq" id="WP_183863620.1">
    <property type="nucleotide sequence ID" value="NZ_JACHFH010000080.1"/>
</dbReference>
<accession>A0A840UU53</accession>
<evidence type="ECO:0000313" key="1">
    <source>
        <dbReference type="EMBL" id="MBB5337652.1"/>
    </source>
</evidence>
<proteinExistence type="predicted"/>